<dbReference type="GO" id="GO:0009062">
    <property type="term" value="P:fatty acid catabolic process"/>
    <property type="evidence" value="ECO:0007669"/>
    <property type="project" value="TreeGrafter"/>
</dbReference>
<dbReference type="InterPro" id="IPR006683">
    <property type="entry name" value="Thioestr_dom"/>
</dbReference>
<evidence type="ECO:0000313" key="5">
    <source>
        <dbReference type="EMBL" id="KRG21956.1"/>
    </source>
</evidence>
<dbReference type="PANTHER" id="PTHR11049:SF5">
    <property type="entry name" value="ACYL-COA THIOESTER HYDROLASE YCIA"/>
    <property type="match status" value="1"/>
</dbReference>
<reference evidence="6" key="3">
    <citation type="submission" date="2021-06" db="EMBL/GenBank/DDBJ databases">
        <title>Genomic Description and Analysis of Intracellular Bacteria, Candidatus Berkiella cookevillensis and Candidatus Berkiella aquae.</title>
        <authorList>
            <person name="Kidane D.T."/>
            <person name="Mehari Y.T."/>
            <person name="Rice F.C."/>
            <person name="Arivett B.A."/>
            <person name="Farone A.L."/>
            <person name="Berk S.G."/>
            <person name="Farone M.B."/>
        </authorList>
    </citation>
    <scope>NUCLEOTIDE SEQUENCE</scope>
    <source>
        <strain evidence="6">HT99</strain>
    </source>
</reference>
<evidence type="ECO:0000256" key="3">
    <source>
        <dbReference type="PROSITE-ProRule" id="PRU01106"/>
    </source>
</evidence>
<dbReference type="InterPro" id="IPR029069">
    <property type="entry name" value="HotDog_dom_sf"/>
</dbReference>
<dbReference type="SUPFAM" id="SSF54637">
    <property type="entry name" value="Thioesterase/thiol ester dehydrase-isomerase"/>
    <property type="match status" value="1"/>
</dbReference>
<dbReference type="GO" id="GO:0006637">
    <property type="term" value="P:acyl-CoA metabolic process"/>
    <property type="evidence" value="ECO:0007669"/>
    <property type="project" value="TreeGrafter"/>
</dbReference>
<protein>
    <submittedName>
        <fullName evidence="6">Acyl-CoA thioesterase</fullName>
    </submittedName>
    <submittedName>
        <fullName evidence="5">Putative acyl-CoA thioester hydrolase</fullName>
        <ecNumber evidence="5">3.1.2.-</ecNumber>
    </submittedName>
</protein>
<dbReference type="PROSITE" id="PS51770">
    <property type="entry name" value="HOTDOG_ACOT"/>
    <property type="match status" value="1"/>
</dbReference>
<dbReference type="EMBL" id="LKAJ01000003">
    <property type="protein sequence ID" value="KRG21956.1"/>
    <property type="molecule type" value="Genomic_DNA"/>
</dbReference>
<dbReference type="RefSeq" id="WP_075065771.1">
    <property type="nucleotide sequence ID" value="NZ_LKAJ02000001.1"/>
</dbReference>
<dbReference type="Gene3D" id="3.10.129.10">
    <property type="entry name" value="Hotdog Thioesterase"/>
    <property type="match status" value="1"/>
</dbReference>
<feature type="domain" description="HotDog ACOT-type" evidence="4">
    <location>
        <begin position="12"/>
        <end position="124"/>
    </location>
</feature>
<dbReference type="InterPro" id="IPR033120">
    <property type="entry name" value="HOTDOG_ACOT"/>
</dbReference>
<evidence type="ECO:0000313" key="6">
    <source>
        <dbReference type="EMBL" id="MCS5710355.1"/>
    </source>
</evidence>
<dbReference type="PANTHER" id="PTHR11049">
    <property type="entry name" value="ACYL COENZYME A THIOESTER HYDROLASE"/>
    <property type="match status" value="1"/>
</dbReference>
<dbReference type="EC" id="3.1.2.-" evidence="5"/>
<proteinExistence type="inferred from homology"/>
<dbReference type="CDD" id="cd03442">
    <property type="entry name" value="BFIT_BACH"/>
    <property type="match status" value="1"/>
</dbReference>
<dbReference type="GO" id="GO:0052816">
    <property type="term" value="F:long-chain fatty acyl-CoA hydrolase activity"/>
    <property type="evidence" value="ECO:0007669"/>
    <property type="project" value="TreeGrafter"/>
</dbReference>
<evidence type="ECO:0000256" key="1">
    <source>
        <dbReference type="ARBA" id="ARBA00010458"/>
    </source>
</evidence>
<evidence type="ECO:0000259" key="4">
    <source>
        <dbReference type="PROSITE" id="PS51770"/>
    </source>
</evidence>
<keyword evidence="7" id="KW-1185">Reference proteome</keyword>
<gene>
    <name evidence="6" type="ORF">HT99x_002855</name>
    <name evidence="5" type="ORF">HT99x_01150</name>
</gene>
<dbReference type="Pfam" id="PF03061">
    <property type="entry name" value="4HBT"/>
    <property type="match status" value="1"/>
</dbReference>
<comment type="caution">
    <text evidence="5">The sequence shown here is derived from an EMBL/GenBank/DDBJ whole genome shotgun (WGS) entry which is preliminary data.</text>
</comment>
<organism evidence="5">
    <name type="scientific">Candidatus Berkiella aquae</name>
    <dbReference type="NCBI Taxonomy" id="295108"/>
    <lineage>
        <taxon>Bacteria</taxon>
        <taxon>Pseudomonadati</taxon>
        <taxon>Pseudomonadota</taxon>
        <taxon>Gammaproteobacteria</taxon>
        <taxon>Candidatus Berkiellales</taxon>
        <taxon>Candidatus Berkiellaceae</taxon>
        <taxon>Candidatus Berkiella</taxon>
    </lineage>
</organism>
<accession>A0A0Q9YY81</accession>
<comment type="similarity">
    <text evidence="1">Belongs to the acyl coenzyme A hydrolase family.</text>
</comment>
<name>A0A0Q9YY81_9GAMM</name>
<evidence type="ECO:0000313" key="7">
    <source>
        <dbReference type="Proteomes" id="UP000051497"/>
    </source>
</evidence>
<evidence type="ECO:0000256" key="2">
    <source>
        <dbReference type="ARBA" id="ARBA00022801"/>
    </source>
</evidence>
<dbReference type="STRING" id="295108.HT99x_01150"/>
<reference evidence="6" key="2">
    <citation type="journal article" date="2016" name="Genome Announc.">
        <title>Draft Genome Sequences of Two Novel Amoeba-Resistant Intranuclear Bacteria, 'Candidatus Berkiella cookevillensis' and 'Candidatus Berkiella aquae'.</title>
        <authorList>
            <person name="Mehari Y.T."/>
            <person name="Arivett B.A."/>
            <person name="Farone A.L."/>
            <person name="Gunderson J.H."/>
            <person name="Farone M.B."/>
        </authorList>
    </citation>
    <scope>NUCLEOTIDE SEQUENCE</scope>
    <source>
        <strain evidence="6">HT99</strain>
    </source>
</reference>
<reference evidence="5" key="1">
    <citation type="submission" date="2015-09" db="EMBL/GenBank/DDBJ databases">
        <title>Draft Genome Sequences of Two Novel Amoeba-resistant Intranuclear Bacteria, Candidatus Berkiella cookevillensis and Candidatus Berkiella aquae.</title>
        <authorList>
            <person name="Mehari Y.T."/>
            <person name="Arivett B.A."/>
            <person name="Farone A.L."/>
            <person name="Gunderson J.H."/>
            <person name="Farone M.B."/>
        </authorList>
    </citation>
    <scope>NUCLEOTIDE SEQUENCE [LARGE SCALE GENOMIC DNA]</scope>
    <source>
        <strain evidence="5">HT99</strain>
    </source>
</reference>
<sequence>MTVATTQSDDIPIGELVIMTIAMPRDTNRYGDMFGGWLVSQMDLGGAILAHQCSHSRMTTVAIDKMVFIRPVYVGDVVSCYASIVKRGNTSVGINVQVWVERMEDHFKLKVTEGLFTYVAIDKQGKPTPIKWKT</sequence>
<dbReference type="AlphaFoldDB" id="A0A0Q9YY81"/>
<dbReference type="EMBL" id="LKAJ02000001">
    <property type="protein sequence ID" value="MCS5710355.1"/>
    <property type="molecule type" value="Genomic_DNA"/>
</dbReference>
<dbReference type="GO" id="GO:0005829">
    <property type="term" value="C:cytosol"/>
    <property type="evidence" value="ECO:0007669"/>
    <property type="project" value="TreeGrafter"/>
</dbReference>
<keyword evidence="2 3" id="KW-0378">Hydrolase</keyword>
<dbReference type="InterPro" id="IPR040170">
    <property type="entry name" value="Cytosol_ACT"/>
</dbReference>
<dbReference type="PATRIC" id="fig|1590043.3.peg.1162"/>
<dbReference type="Proteomes" id="UP000051497">
    <property type="component" value="Unassembled WGS sequence"/>
</dbReference>
<dbReference type="OrthoDB" id="9801856at2"/>